<keyword evidence="2" id="KW-1185">Reference proteome</keyword>
<accession>A0ACC0VCI6</accession>
<dbReference type="EMBL" id="CM047940">
    <property type="protein sequence ID" value="KAI9903914.1"/>
    <property type="molecule type" value="Genomic_DNA"/>
</dbReference>
<sequence length="299" mass="32554">MSMSKRTVFTNITPLPAGVTRDVVLRFLHNHEKMIDLNPLVIDRSPIPPPPHASVEEQACIWYTITDRIKYVSGGWLSGDVNYTCAFHDLPTGLQTHCFAAMGVDIRDKWTVGGSMPGEPPETQELGLNAPKSGLYLREDLDFKCNVLMASFVKKTLKKSHSTLVEALAKEVGWHSTSPREQFEREQLESDNKEVYYGPTPSSSSTSSPPPPPLGTSSTNSLPGQYPNQQQYGRHGSGSSSPFVSAGANQGQPGQAGYAPYSVPGLYEAPSGSERPYAGDAVEMDGGQNTWAGQPQQRR</sequence>
<reference evidence="1" key="1">
    <citation type="submission" date="2022-10" db="EMBL/GenBank/DDBJ databases">
        <title>Complete Genome of Trichothecium roseum strain YXFP-22015, a Plant Pathogen Isolated from Citrus.</title>
        <authorList>
            <person name="Wang Y."/>
            <person name="Zhu L."/>
        </authorList>
    </citation>
    <scope>NUCLEOTIDE SEQUENCE</scope>
    <source>
        <strain evidence="1">YXFP-22015</strain>
    </source>
</reference>
<protein>
    <submittedName>
        <fullName evidence="1">Uncharacterized protein</fullName>
    </submittedName>
</protein>
<evidence type="ECO:0000313" key="1">
    <source>
        <dbReference type="EMBL" id="KAI9903914.1"/>
    </source>
</evidence>
<gene>
    <name evidence="1" type="ORF">N3K66_000443</name>
</gene>
<comment type="caution">
    <text evidence="1">The sequence shown here is derived from an EMBL/GenBank/DDBJ whole genome shotgun (WGS) entry which is preliminary data.</text>
</comment>
<name>A0ACC0VCI6_9HYPO</name>
<organism evidence="1 2">
    <name type="scientific">Trichothecium roseum</name>
    <dbReference type="NCBI Taxonomy" id="47278"/>
    <lineage>
        <taxon>Eukaryota</taxon>
        <taxon>Fungi</taxon>
        <taxon>Dikarya</taxon>
        <taxon>Ascomycota</taxon>
        <taxon>Pezizomycotina</taxon>
        <taxon>Sordariomycetes</taxon>
        <taxon>Hypocreomycetidae</taxon>
        <taxon>Hypocreales</taxon>
        <taxon>Hypocreales incertae sedis</taxon>
        <taxon>Trichothecium</taxon>
    </lineage>
</organism>
<dbReference type="Proteomes" id="UP001163324">
    <property type="component" value="Chromosome 1"/>
</dbReference>
<evidence type="ECO:0000313" key="2">
    <source>
        <dbReference type="Proteomes" id="UP001163324"/>
    </source>
</evidence>
<proteinExistence type="predicted"/>